<evidence type="ECO:0000259" key="3">
    <source>
        <dbReference type="Pfam" id="PF10334"/>
    </source>
</evidence>
<dbReference type="OrthoDB" id="7482721at2759"/>
<dbReference type="RefSeq" id="XP_021867600.1">
    <property type="nucleotide sequence ID" value="XM_022018786.1"/>
</dbReference>
<sequence length="409" mass="46002">MDITFESFAKLIYRLSHPPQARSRENRTFTPADIFTSWLNHLDRPLPPGSGKHVLRILFPHEGCRRRYGMKEMKLACELERILRIKGLSRWDSAGSPGGGSGCLGLEVQRVCKERTTSRVSSLTLAEIDLRLDQLASYSPFSQLEVPPCDPPSQTDILSHLFRDSNLSSYASGLLIQIILQDIRPFLDPLPKLALRNATSLLRMKSTHGPPQLDLLSAMRAWDPRMADMFVDGKGDLDWYSEAQAIFRAQLGLLNALALLGFAHARLKPQWARRLERTNLMNPDFIADSLHHFYLLHSSLEAGRPLPVNTSILERLVYHSQSSDGTRTNAWKGDSEPNFEQREEDQALAALGQKLTWNLCHDEQMSIFAATTVAMTYVASGLEELTREIADLVGETSLAGLDRARERRA</sequence>
<dbReference type="GO" id="GO:0006281">
    <property type="term" value="P:DNA repair"/>
    <property type="evidence" value="ECO:0007669"/>
    <property type="project" value="InterPro"/>
</dbReference>
<dbReference type="Pfam" id="PF04675">
    <property type="entry name" value="DNA_ligase_A_N"/>
    <property type="match status" value="1"/>
</dbReference>
<dbReference type="PANTHER" id="PTHR37994">
    <property type="entry name" value="ARAE_2_N DOMAIN-CONTAINING PROTEIN-RELATED"/>
    <property type="match status" value="1"/>
</dbReference>
<dbReference type="GO" id="GO:0003677">
    <property type="term" value="F:DNA binding"/>
    <property type="evidence" value="ECO:0007669"/>
    <property type="project" value="InterPro"/>
</dbReference>
<dbReference type="Proteomes" id="UP000193218">
    <property type="component" value="Unassembled WGS sequence"/>
</dbReference>
<feature type="domain" description="DUF2421" evidence="3">
    <location>
        <begin position="245"/>
        <end position="395"/>
    </location>
</feature>
<evidence type="ECO:0000313" key="5">
    <source>
        <dbReference type="Proteomes" id="UP000193218"/>
    </source>
</evidence>
<dbReference type="Pfam" id="PF10334">
    <property type="entry name" value="BRE4"/>
    <property type="match status" value="1"/>
</dbReference>
<comment type="caution">
    <text evidence="4">The sequence shown here is derived from an EMBL/GenBank/DDBJ whole genome shotgun (WGS) entry which is preliminary data.</text>
</comment>
<dbReference type="Gene3D" id="1.10.3260.10">
    <property type="entry name" value="DNA ligase, ATP-dependent, N-terminal domain"/>
    <property type="match status" value="1"/>
</dbReference>
<dbReference type="InterPro" id="IPR036599">
    <property type="entry name" value="DNA_ligase_N_sf"/>
</dbReference>
<proteinExistence type="predicted"/>
<name>A0A1Y1U5C5_9TREE</name>
<dbReference type="AlphaFoldDB" id="A0A1Y1U5C5"/>
<evidence type="ECO:0000259" key="2">
    <source>
        <dbReference type="Pfam" id="PF04675"/>
    </source>
</evidence>
<dbReference type="GO" id="GO:0006310">
    <property type="term" value="P:DNA recombination"/>
    <property type="evidence" value="ECO:0007669"/>
    <property type="project" value="InterPro"/>
</dbReference>
<organism evidence="4 5">
    <name type="scientific">Kockovaella imperatae</name>
    <dbReference type="NCBI Taxonomy" id="4999"/>
    <lineage>
        <taxon>Eukaryota</taxon>
        <taxon>Fungi</taxon>
        <taxon>Dikarya</taxon>
        <taxon>Basidiomycota</taxon>
        <taxon>Agaricomycotina</taxon>
        <taxon>Tremellomycetes</taxon>
        <taxon>Tremellales</taxon>
        <taxon>Cuniculitremaceae</taxon>
        <taxon>Kockovaella</taxon>
    </lineage>
</organism>
<dbReference type="PANTHER" id="PTHR37994:SF3">
    <property type="entry name" value="ER TRANSPORTER 6TM N-TERMINAL DOMAIN-CONTAINING PROTEIN"/>
    <property type="match status" value="1"/>
</dbReference>
<accession>A0A1Y1U5C5</accession>
<dbReference type="InterPro" id="IPR012308">
    <property type="entry name" value="DNA_ligase_ATP-dep_N"/>
</dbReference>
<reference evidence="4 5" key="1">
    <citation type="submission" date="2017-03" db="EMBL/GenBank/DDBJ databases">
        <title>Widespread Adenine N6-methylation of Active Genes in Fungi.</title>
        <authorList>
            <consortium name="DOE Joint Genome Institute"/>
            <person name="Mondo S.J."/>
            <person name="Dannebaum R.O."/>
            <person name="Kuo R.C."/>
            <person name="Louie K.B."/>
            <person name="Bewick A.J."/>
            <person name="Labutti K."/>
            <person name="Haridas S."/>
            <person name="Kuo A."/>
            <person name="Salamov A."/>
            <person name="Ahrendt S.R."/>
            <person name="Lau R."/>
            <person name="Bowen B.P."/>
            <person name="Lipzen A."/>
            <person name="Sullivan W."/>
            <person name="Andreopoulos W.B."/>
            <person name="Clum A."/>
            <person name="Lindquist E."/>
            <person name="Daum C."/>
            <person name="Northen T.R."/>
            <person name="Ramamoorthy G."/>
            <person name="Schmitz R.J."/>
            <person name="Gryganskyi A."/>
            <person name="Culley D."/>
            <person name="Magnuson J."/>
            <person name="James T.Y."/>
            <person name="O'Malley M.A."/>
            <person name="Stajich J.E."/>
            <person name="Spatafora J.W."/>
            <person name="Visel A."/>
            <person name="Grigoriev I.V."/>
        </authorList>
    </citation>
    <scope>NUCLEOTIDE SEQUENCE [LARGE SCALE GENOMIC DNA]</scope>
    <source>
        <strain evidence="4 5">NRRL Y-17943</strain>
    </source>
</reference>
<feature type="domain" description="DNA ligase ATP-dependent N-terminal" evidence="2">
    <location>
        <begin position="5"/>
        <end position="184"/>
    </location>
</feature>
<dbReference type="InterPro" id="IPR018820">
    <property type="entry name" value="BRE4-related_DUF2421"/>
</dbReference>
<dbReference type="GeneID" id="33560595"/>
<keyword evidence="5" id="KW-1185">Reference proteome</keyword>
<dbReference type="EMBL" id="NBSH01000034">
    <property type="protein sequence ID" value="ORX33230.1"/>
    <property type="molecule type" value="Genomic_DNA"/>
</dbReference>
<gene>
    <name evidence="4" type="ORF">BD324DRAFT_654306</name>
</gene>
<protein>
    <submittedName>
        <fullName evidence="4">Uncharacterized protein</fullName>
    </submittedName>
</protein>
<dbReference type="GO" id="GO:0003910">
    <property type="term" value="F:DNA ligase (ATP) activity"/>
    <property type="evidence" value="ECO:0007669"/>
    <property type="project" value="InterPro"/>
</dbReference>
<evidence type="ECO:0000313" key="4">
    <source>
        <dbReference type="EMBL" id="ORX33230.1"/>
    </source>
</evidence>
<evidence type="ECO:0000256" key="1">
    <source>
        <dbReference type="ARBA" id="ARBA00022598"/>
    </source>
</evidence>
<keyword evidence="1" id="KW-0436">Ligase</keyword>
<dbReference type="InParanoid" id="A0A1Y1U5C5"/>